<dbReference type="InterPro" id="IPR050440">
    <property type="entry name" value="Laminin/Netrin_ECM"/>
</dbReference>
<dbReference type="Pfam" id="PF24973">
    <property type="entry name" value="EGF_LMN_ATRN"/>
    <property type="match status" value="2"/>
</dbReference>
<keyword evidence="2" id="KW-0964">Secreted</keyword>
<dbReference type="InterPro" id="IPR001791">
    <property type="entry name" value="Laminin_G"/>
</dbReference>
<dbReference type="InterPro" id="IPR008211">
    <property type="entry name" value="Laminin_N"/>
</dbReference>
<dbReference type="Pfam" id="PF00053">
    <property type="entry name" value="EGF_laminin"/>
    <property type="match status" value="14"/>
</dbReference>
<feature type="disulfide bond" evidence="11">
    <location>
        <begin position="1266"/>
        <end position="1275"/>
    </location>
</feature>
<keyword evidence="3" id="KW-0272">Extracellular matrix</keyword>
<dbReference type="InterPro" id="IPR000034">
    <property type="entry name" value="Laminin_IV"/>
</dbReference>
<dbReference type="Proteomes" id="UP000007062">
    <property type="component" value="Chromosome 3R"/>
</dbReference>
<feature type="disulfide bond" evidence="11">
    <location>
        <begin position="1150"/>
        <end position="1162"/>
    </location>
</feature>
<dbReference type="SMART" id="SM00181">
    <property type="entry name" value="EGF"/>
    <property type="match status" value="12"/>
</dbReference>
<evidence type="ECO:0000256" key="1">
    <source>
        <dbReference type="ARBA" id="ARBA00004302"/>
    </source>
</evidence>
<feature type="disulfide bond" evidence="11">
    <location>
        <begin position="1071"/>
        <end position="1080"/>
    </location>
</feature>
<feature type="domain" description="Laminin G" evidence="15">
    <location>
        <begin position="2725"/>
        <end position="2938"/>
    </location>
</feature>
<organism evidence="19 20">
    <name type="scientific">Anopheles gambiae</name>
    <name type="common">African malaria mosquito</name>
    <dbReference type="NCBI Taxonomy" id="7165"/>
    <lineage>
        <taxon>Eukaryota</taxon>
        <taxon>Metazoa</taxon>
        <taxon>Ecdysozoa</taxon>
        <taxon>Arthropoda</taxon>
        <taxon>Hexapoda</taxon>
        <taxon>Insecta</taxon>
        <taxon>Pterygota</taxon>
        <taxon>Neoptera</taxon>
        <taxon>Endopterygota</taxon>
        <taxon>Diptera</taxon>
        <taxon>Nematocera</taxon>
        <taxon>Culicoidea</taxon>
        <taxon>Culicidae</taxon>
        <taxon>Anophelinae</taxon>
        <taxon>Anopheles</taxon>
    </lineage>
</organism>
<feature type="disulfide bond" evidence="11">
    <location>
        <begin position="1101"/>
        <end position="1113"/>
    </location>
</feature>
<sequence length="3315" mass="367375">MRSRRQSFVARCALVTLLMLSIGAVTGIRQHDRDDMTVEEMLRRESRDVDGEQPEPTGPLPAGDESGVSDETALPVVVRSRQGRTRQIWRHHRPRHSGRQELKLLSGLTVSSATTDYEQQLPKASGLWPSFFNVALRATISVNATCGQTGREEYCRLAEGAGRSRGSQCGICDANNPDPEKRHPITNIVDGTNSWWQSPTLQKGAKNDRVTINLDLGQLYQIVFFTMRAAISPLPAAWVLEKSMDGRAYDAWQYFAADDTECRERFGLPAYTANYIFKSDTEVICSTQFSSLEPLENGEINLSIISGRPSEMITSPELQNFTLARYVRIRLLRMQSAEAQRFKTKCFMCTKSFSSRSFYTIRSLRIGGRCFCSGHAGKCKTMDNNIDNEPQCECVHNTCGANCDRCCPLYNQRPYRIGTPVAANKCEKCECHGHAKSCIYDKLVDEQHLSLSIRGKMSGGGVCQNCTHHTTGVNCERCLPGYYRPMDRLPNHPEPCLPCNCTSPGAVGECSPIGGECRCLEGFTGAQCTECLPGHSGDRCTRCDCDARGTLSGRECDERCSCKAHVVGERCDRCDEGYFALNEDHIDGCLKCYCSGVGTKCSVAHVETSSYTTLKGWTVTNLAMSEHIVPTKDNDTGFLVFGMFEMPETEAVYWKAPEGYLGNLLRSYGSQLTFKMDWITVRGDTSGKPTVGPSLILVGRNGMKIAYGEESYEETGGATITVPLKEDSWYHVPRTVKDIITRLRRTEYHGDPVTRSQFMAVLTDVEVVLLRGTYHTDQVESVLEQADLFSGSHSTTDSSASSSGFIELCECPEGYRGTSCEQCAFGYVRIYETSVTHERIGRCIPCSMCNGHAASCDLETGECGLCLHNTVGTNCERCLPGFYGNATLGRPDDCKRCACPLESPSNNFSPNCQSRGGSSDPSEYVCTQCPEGYTGDHCELCDDGYYGEPTVIGGQCLPCPCHGGPCNAQTGECIECVGNTEGWRCERCKTGYWGVPDDGCEPCSCSELGALENVCDVTTGQCICKPRYGGRRCDECDVGYGNLDLDCPACECNVNGSASTVCNVVSGQCECNVGTEGIHCDRCREEFFGLSDEQPGACEGCNCHPKGSLGQGCNQKTGQCHCKPNIEGRQCNLCRKGYWDLNSGNGCIPCSCDTNGSELEGCDLHTGQCFCKTGVTGTSCDRCDVGFYGFSAQGCKRCDVCTSAAYVCDPDTGRCICPANSHGPECRSCIANTWGNEFQKGCKHCACDIVGSIGQSCDRETGQCSCKEGYTGRQCNECALGYYGYPTCHRCACDERGTLPSNNGTVFPCDRNGQCQCKEMVYGKRCDICRQGTFGLAAFHPEGCTRCFCFGRASECTQSDHSWGQVRLAGSRNLSVEYLERQDGHTEVDYVVILQLEGTQMHREDVNITSMNNLELIPSSSGNVSIGAYATFRYPLYFQLPPQFLGDRTASYGGLLNFTLITDGATINIPEPSLRQFPLVQLHTHENLVLDFYEQTIRYGQPVESHSVRLLGSLWRNHYDGAWANRTILMTALQNVRHIFVRGTTTMDFQQVVLTNVTLDMGIFVAGAENNHAYGVERCSCIPKYSGLSCQNPGPGYYRHRLPIVDLEWATIDDMIGKVVPCGCNGRSEECDPETGVCLNCRNNTGGEHCERCAEGFYGDPNLGQCSPCPCPETRKNFARGCTVRGSDVHCICKTGYTGALCDSCMRGYFGHPHLDNGHCEACECNREGSMSDECDHFTGECHCRPGITGRKCDRCEQPKHIVQDYRCKICDNCTITLIDDFEILASRLAEETAHIDRNGIPAPWVKLTKYEAKTRKLSNRVARLLEAEDMAKKFMADFAEPLTRNATRLTKRLQKMDNRLTAREEEIDKCNERANDLFEEINAIDGDLRNTIQILKNYGVGDHHIKLPLAVKEAKDLLADIRDRAEAVEFDDTVLECANKQFDHWSNVSKKVERQARRLDDLKFEIEQIHHKADHLQNYTVQVFRHVQETEVYQTTNQKHFDKARAAYEKALEDEAEVMKLLDTNIMSDTDVTLEQLGDNYDQLEKDNRTLQFLLDGLSDATEDLIREKSILLETQIPQALRHAEQLKAKADHIKNKFQTTEDASAKAMKASQAYENIISAIVSAQSSADNATSMVEKADQLIHPLHDVTISDQSRKALGVSTNLTSRANKELNKAVALNETMIQKEKSVQSLKDQIWQTAIKNNNLMDELGKVERGETMKTVQSDLDRSSIVSEQMKFVRQDAINLNSDVYKLKLKLKSLEPEWDTKFGMAEENVSQTFGNIRKAKDKLNGIEALGKIQDERFQAWNQSFSGKLQQLRDQIALAKHAAEGIRVSMESADQCIRSYAPATFGPSTTNRIVMSIALTNPKVQNSPLAYIEGDDRRFIALELRQRKIRMLWSLDGESVTTMTHPQEIEVRDLKNDAAWYFIDATRTFNVGTLNVRHMLPAGVLSNARPVTGASSPAYSTINIGPSRRIWVGGIPDDLRVPELEPSQGLGVAVSQLYVDQRQLGLWHFTSSSGKCAGAMLGPQEVASSTNERNFNGNGYAVLQHTGRLNKVEFSLSLSFKTLDEDALIFLALDEKNNRSVSLTLYQGRLVFRVDYGDDARLEINTTKRYNTGRWVVVEASRQYRKSRTDEGVLKVDGLDNILGSPTKPIGASMLPVLSDKYYLGGVPPGFKTGTTKAPGADHAFLGCVKGLQISGTSYDPLDSTTHFGIETSCDSTIVKAGFFGDGYVEFPSFPLKKRANFGFVFRTMEPDALLLLSAYPSRIHDDYDAKDTFGNYSVFLSEGRLHLWMDAGTGRVELTSNGTLNDGEYHVLAVVKQGRHVELRIDDKLQMSRTLQSSLVNMPGESGGLYIGGVPYDPAFASLAKVFDGLKGVVANVVFNNQTLSFGQALNFTDVQMGRTGPPMGSQGLYTALMKTEPIGRSFKAAPEGCHRVGSYSYEPNAFKYGDKPQSYSVVTVQSRNMWQRNFDIEFDFRTFYPNGILFVALGTKEKAKHFIMLSLKDGFLKLTVRGRKREQLLLPPKLNDGQWYRVTLSSVKKKAKLSVQVGSGHSSAQLKLPKKLNAASTLHVGGLPDEVPILPRELQPRPEAFKGCLRKFVVNNNTQDLARPGRHLHVGQCFPRIERGSYFPGDAYAIYKRNFNVGKFVEIELEVRTSEMNGILMSVADQINGFPALSLEISNGNIILSVDNGDGNPTRLSTSLPSKYTLCDNRWHNISALYEDHQMALRVNEFPPSLLLPHGTNGFGRVNTKAPLYIGGLPDAASSGTLLMRENFKGCIRNIVIRNERKDWTDMDDLHNVLLSECLAVN</sequence>
<evidence type="ECO:0000256" key="14">
    <source>
        <dbReference type="SAM" id="SignalP"/>
    </source>
</evidence>
<dbReference type="PROSITE" id="PS50027">
    <property type="entry name" value="EGF_LAM_2"/>
    <property type="match status" value="12"/>
</dbReference>
<feature type="domain" description="Laminin EGF-like" evidence="16">
    <location>
        <begin position="959"/>
        <end position="1002"/>
    </location>
</feature>
<dbReference type="SMART" id="SM00136">
    <property type="entry name" value="LamNT"/>
    <property type="match status" value="1"/>
</dbReference>
<evidence type="ECO:0000256" key="13">
    <source>
        <dbReference type="SAM" id="MobiDB-lite"/>
    </source>
</evidence>
<keyword evidence="4 14" id="KW-0732">Signal</keyword>
<keyword evidence="9 11" id="KW-0424">Laminin EGF-like domain</keyword>
<dbReference type="Gene3D" id="2.60.120.200">
    <property type="match status" value="5"/>
</dbReference>
<reference evidence="19" key="3">
    <citation type="submission" date="2025-05" db="UniProtKB">
        <authorList>
            <consortium name="EnsemblMetazoa"/>
        </authorList>
    </citation>
    <scope>IDENTIFICATION</scope>
    <source>
        <strain evidence="19">PEST</strain>
    </source>
</reference>
<feature type="disulfide bond" evidence="11">
    <location>
        <begin position="519"/>
        <end position="528"/>
    </location>
</feature>
<feature type="disulfide bond" evidence="11">
    <location>
        <begin position="1005"/>
        <end position="1022"/>
    </location>
</feature>
<feature type="domain" description="Laminin EGF-like" evidence="16">
    <location>
        <begin position="1291"/>
        <end position="1346"/>
    </location>
</feature>
<feature type="disulfide bond" evidence="11">
    <location>
        <begin position="976"/>
        <end position="985"/>
    </location>
</feature>
<accession>A0ABK8FMZ9</accession>
<dbReference type="Pfam" id="PF00055">
    <property type="entry name" value="Laminin_N"/>
    <property type="match status" value="1"/>
</dbReference>
<dbReference type="Gene3D" id="2.10.25.10">
    <property type="entry name" value="Laminin"/>
    <property type="match status" value="15"/>
</dbReference>
<feature type="disulfide bond" evidence="11">
    <location>
        <begin position="866"/>
        <end position="875"/>
    </location>
</feature>
<feature type="disulfide bond" evidence="11">
    <location>
        <begin position="562"/>
        <end position="571"/>
    </location>
</feature>
<dbReference type="InterPro" id="IPR013320">
    <property type="entry name" value="ConA-like_dom_sf"/>
</dbReference>
<dbReference type="PROSITE" id="PS51117">
    <property type="entry name" value="LAMININ_NTER"/>
    <property type="match status" value="1"/>
</dbReference>
<feature type="domain" description="Laminin IV type A" evidence="17">
    <location>
        <begin position="612"/>
        <end position="808"/>
    </location>
</feature>
<evidence type="ECO:0000313" key="20">
    <source>
        <dbReference type="Proteomes" id="UP000007062"/>
    </source>
</evidence>
<feature type="disulfide bond" evidence="11">
    <location>
        <begin position="1641"/>
        <end position="1650"/>
    </location>
</feature>
<keyword evidence="6" id="KW-0084">Basement membrane</keyword>
<feature type="disulfide bond" evidence="11">
    <location>
        <begin position="1152"/>
        <end position="1169"/>
    </location>
</feature>
<dbReference type="PROSITE" id="PS50025">
    <property type="entry name" value="LAM_G_DOMAIN"/>
    <property type="match status" value="4"/>
</dbReference>
<feature type="domain" description="Laminin EGF-like" evidence="16">
    <location>
        <begin position="1050"/>
        <end position="1100"/>
    </location>
</feature>
<evidence type="ECO:0000256" key="5">
    <source>
        <dbReference type="ARBA" id="ARBA00022737"/>
    </source>
</evidence>
<dbReference type="InterPro" id="IPR002049">
    <property type="entry name" value="LE_dom"/>
</dbReference>
<dbReference type="PRINTS" id="PR00011">
    <property type="entry name" value="EGFLAMININ"/>
</dbReference>
<feature type="domain" description="Laminin N-terminal" evidence="18">
    <location>
        <begin position="123"/>
        <end position="369"/>
    </location>
</feature>
<evidence type="ECO:0000259" key="17">
    <source>
        <dbReference type="PROSITE" id="PS51115"/>
    </source>
</evidence>
<comment type="caution">
    <text evidence="11">Lacks conserved residue(s) required for the propagation of feature annotation.</text>
</comment>
<feature type="domain" description="Laminin IV type A" evidence="17">
    <location>
        <begin position="1386"/>
        <end position="1578"/>
    </location>
</feature>
<dbReference type="SMART" id="SM00281">
    <property type="entry name" value="LamB"/>
    <property type="match status" value="2"/>
</dbReference>
<dbReference type="PANTHER" id="PTHR10574:SF428">
    <property type="entry name" value="LAMININ SUBUNIT ALPHA-1-LIKE PROTEIN"/>
    <property type="match status" value="1"/>
</dbReference>
<feature type="domain" description="Laminin G" evidence="15">
    <location>
        <begin position="2950"/>
        <end position="3126"/>
    </location>
</feature>
<dbReference type="Pfam" id="PF00052">
    <property type="entry name" value="Laminin_B"/>
    <property type="match status" value="2"/>
</dbReference>
<keyword evidence="5" id="KW-0677">Repeat</keyword>
<evidence type="ECO:0008006" key="21">
    <source>
        <dbReference type="Google" id="ProtNLM"/>
    </source>
</evidence>
<proteinExistence type="predicted"/>
<feature type="disulfide bond" evidence="11">
    <location>
        <begin position="1103"/>
        <end position="1120"/>
    </location>
</feature>
<dbReference type="Pfam" id="PF02210">
    <property type="entry name" value="Laminin_G_2"/>
    <property type="match status" value="4"/>
</dbReference>
<dbReference type="SUPFAM" id="SSF49899">
    <property type="entry name" value="Concanavalin A-like lectins/glucanases"/>
    <property type="match status" value="5"/>
</dbReference>
<feature type="domain" description="Laminin EGF-like" evidence="16">
    <location>
        <begin position="543"/>
        <end position="591"/>
    </location>
</feature>
<feature type="region of interest" description="Disordered" evidence="13">
    <location>
        <begin position="43"/>
        <end position="74"/>
    </location>
</feature>
<feature type="coiled-coil region" evidence="12">
    <location>
        <begin position="1808"/>
        <end position="1881"/>
    </location>
</feature>
<feature type="domain" description="Laminin EGF-like" evidence="16">
    <location>
        <begin position="1723"/>
        <end position="1770"/>
    </location>
</feature>
<feature type="disulfide bond" evidence="10">
    <location>
        <begin position="3284"/>
        <end position="3311"/>
    </location>
</feature>
<evidence type="ECO:0000256" key="3">
    <source>
        <dbReference type="ARBA" id="ARBA00022530"/>
    </source>
</evidence>
<evidence type="ECO:0000256" key="9">
    <source>
        <dbReference type="ARBA" id="ARBA00023292"/>
    </source>
</evidence>
<evidence type="ECO:0000256" key="11">
    <source>
        <dbReference type="PROSITE-ProRule" id="PRU00460"/>
    </source>
</evidence>
<feature type="disulfide bond" evidence="11">
    <location>
        <begin position="1744"/>
        <end position="1753"/>
    </location>
</feature>
<reference evidence="19 20" key="2">
    <citation type="journal article" date="2004" name="Trends Parasitol.">
        <title>The Anopheles gambiae genome: an update.</title>
        <authorList>
            <person name="Mongin E."/>
            <person name="Louis C."/>
            <person name="Holt R.A."/>
            <person name="Birney E."/>
            <person name="Collins F.H."/>
        </authorList>
    </citation>
    <scope>NUCLEOTIDE SEQUENCE [LARGE SCALE GENOMIC DNA]</scope>
    <source>
        <strain evidence="19 20">PEST</strain>
    </source>
</reference>
<keyword evidence="12" id="KW-0175">Coiled coil</keyword>
<dbReference type="SUPFAM" id="SSF57196">
    <property type="entry name" value="EGF/Laminin"/>
    <property type="match status" value="13"/>
</dbReference>
<evidence type="ECO:0000256" key="8">
    <source>
        <dbReference type="ARBA" id="ARBA00023180"/>
    </source>
</evidence>
<feature type="disulfide bond" evidence="11">
    <location>
        <begin position="1171"/>
        <end position="1180"/>
    </location>
</feature>
<dbReference type="SMART" id="SM00180">
    <property type="entry name" value="EGF_Lam"/>
    <property type="match status" value="17"/>
</dbReference>
<reference evidence="19 20" key="1">
    <citation type="journal article" date="2002" name="Science">
        <title>The genome sequence of the malaria mosquito Anopheles gambiae.</title>
        <authorList>
            <person name="Holt R.A."/>
            <person name="Subramanian G.M."/>
            <person name="Halpern A."/>
            <person name="Sutton G.G."/>
            <person name="Charlab R."/>
            <person name="Nusskern D.R."/>
            <person name="Wincker P."/>
            <person name="Clark A.G."/>
            <person name="Ribeiro J.M."/>
            <person name="Wides R."/>
            <person name="Salzberg S.L."/>
            <person name="Loftus B."/>
            <person name="Yandell M."/>
            <person name="Majoros W.H."/>
            <person name="Rusch D.B."/>
            <person name="Lai Z."/>
            <person name="Kraft C.L."/>
            <person name="Abril J.F."/>
            <person name="Anthouard V."/>
            <person name="Arensburger P."/>
            <person name="Atkinson P.W."/>
            <person name="Baden H."/>
            <person name="de Berardinis V."/>
            <person name="Baldwin D."/>
            <person name="Benes V."/>
            <person name="Biedler J."/>
            <person name="Blass C."/>
            <person name="Bolanos R."/>
            <person name="Boscus D."/>
            <person name="Barnstead M."/>
            <person name="Cai S."/>
            <person name="Center A."/>
            <person name="Chaturverdi K."/>
            <person name="Christophides G.K."/>
            <person name="Chrystal M.A."/>
            <person name="Clamp M."/>
            <person name="Cravchik A."/>
            <person name="Curwen V."/>
            <person name="Dana A."/>
            <person name="Delcher A."/>
            <person name="Dew I."/>
            <person name="Evans C.A."/>
            <person name="Flanigan M."/>
            <person name="Grundschober-Freimoser A."/>
            <person name="Friedli L."/>
            <person name="Gu Z."/>
            <person name="Guan P."/>
            <person name="Guigo R."/>
            <person name="Hillenmeyer M.E."/>
            <person name="Hladun S.L."/>
            <person name="Hogan J.R."/>
            <person name="Hong Y.S."/>
            <person name="Hoover J."/>
            <person name="Jaillon O."/>
            <person name="Ke Z."/>
            <person name="Kodira C."/>
            <person name="Kokoza E."/>
            <person name="Koutsos A."/>
            <person name="Letunic I."/>
            <person name="Levitsky A."/>
            <person name="Liang Y."/>
            <person name="Lin J.J."/>
            <person name="Lobo N.F."/>
            <person name="Lopez J.R."/>
            <person name="Malek J.A."/>
            <person name="McIntosh T.C."/>
            <person name="Meister S."/>
            <person name="Miller J."/>
            <person name="Mobarry C."/>
            <person name="Mongin E."/>
            <person name="Murphy S.D."/>
            <person name="O'Brochta D.A."/>
            <person name="Pfannkoch C."/>
            <person name="Qi R."/>
            <person name="Regier M.A."/>
            <person name="Remington K."/>
            <person name="Shao H."/>
            <person name="Sharakhova M.V."/>
            <person name="Sitter C.D."/>
            <person name="Shetty J."/>
            <person name="Smith T.J."/>
            <person name="Strong R."/>
            <person name="Sun J."/>
            <person name="Thomasova D."/>
            <person name="Ton L.Q."/>
            <person name="Topalis P."/>
            <person name="Tu Z."/>
            <person name="Unger M.F."/>
            <person name="Walenz B."/>
            <person name="Wang A."/>
            <person name="Wang J."/>
            <person name="Wang M."/>
            <person name="Wang X."/>
            <person name="Woodford K.J."/>
            <person name="Wortman J.R."/>
            <person name="Wu M."/>
            <person name="Yao A."/>
            <person name="Zdobnov E.M."/>
            <person name="Zhang H."/>
            <person name="Zhao Q."/>
            <person name="Zhao S."/>
            <person name="Zhu S.C."/>
            <person name="Zhimulev I."/>
            <person name="Coluzzi M."/>
            <person name="della Torre A."/>
            <person name="Roth C.W."/>
            <person name="Louis C."/>
            <person name="Kalush F."/>
            <person name="Mural R.J."/>
            <person name="Myers E.W."/>
            <person name="Adams M.D."/>
            <person name="Smith H.O."/>
            <person name="Broder S."/>
            <person name="Gardner M.J."/>
            <person name="Fraser C.M."/>
            <person name="Birney E."/>
            <person name="Bork P."/>
            <person name="Brey P.T."/>
            <person name="Venter J.C."/>
            <person name="Weissenbach J."/>
            <person name="Kafatos F.C."/>
            <person name="Collins F.H."/>
            <person name="Hoffman S.L."/>
        </authorList>
    </citation>
    <scope>NUCLEOTIDE SEQUENCE [LARGE SCALE GENOMIC DNA]</scope>
    <source>
        <strain evidence="19 20">PEST</strain>
    </source>
</reference>
<evidence type="ECO:0000256" key="2">
    <source>
        <dbReference type="ARBA" id="ARBA00022525"/>
    </source>
</evidence>
<dbReference type="SMART" id="SM00282">
    <property type="entry name" value="LamG"/>
    <property type="match status" value="5"/>
</dbReference>
<evidence type="ECO:0000256" key="10">
    <source>
        <dbReference type="PROSITE-ProRule" id="PRU00122"/>
    </source>
</evidence>
<feature type="domain" description="Laminin G" evidence="15">
    <location>
        <begin position="2537"/>
        <end position="2721"/>
    </location>
</feature>
<feature type="domain" description="Laminin EGF-like" evidence="16">
    <location>
        <begin position="1101"/>
        <end position="1149"/>
    </location>
</feature>
<dbReference type="EMBL" id="AAAB01008964">
    <property type="status" value="NOT_ANNOTATED_CDS"/>
    <property type="molecule type" value="Genomic_DNA"/>
</dbReference>
<feature type="chain" id="PRO_5045902854" description="Laminin, alpha 1/2" evidence="14">
    <location>
        <begin position="28"/>
        <end position="3315"/>
    </location>
</feature>
<feature type="domain" description="Laminin EGF-like" evidence="16">
    <location>
        <begin position="499"/>
        <end position="542"/>
    </location>
</feature>
<evidence type="ECO:0000256" key="12">
    <source>
        <dbReference type="SAM" id="Coils"/>
    </source>
</evidence>
<dbReference type="InterPro" id="IPR056863">
    <property type="entry name" value="LMN_ATRN_NET-like_EGF"/>
</dbReference>
<dbReference type="PROSITE" id="PS51115">
    <property type="entry name" value="LAMININ_IVA"/>
    <property type="match status" value="2"/>
</dbReference>
<feature type="domain" description="Laminin EGF-like" evidence="16">
    <location>
        <begin position="1245"/>
        <end position="1290"/>
    </location>
</feature>
<evidence type="ECO:0000313" key="19">
    <source>
        <dbReference type="EnsemblMetazoa" id="AGAP007849.P749"/>
    </source>
</evidence>
<dbReference type="InterPro" id="IPR000742">
    <property type="entry name" value="EGF"/>
</dbReference>
<feature type="disulfide bond" evidence="11">
    <location>
        <begin position="1122"/>
        <end position="1131"/>
    </location>
</feature>
<feature type="disulfide bond" evidence="11">
    <location>
        <begin position="1052"/>
        <end position="1069"/>
    </location>
</feature>
<feature type="disulfide bond" evidence="11">
    <location>
        <begin position="1247"/>
        <end position="1264"/>
    </location>
</feature>
<protein>
    <recommendedName>
        <fullName evidence="21">Laminin, alpha 1/2</fullName>
    </recommendedName>
</protein>
<keyword evidence="7 11" id="KW-1015">Disulfide bond</keyword>
<feature type="domain" description="Laminin EGF-like" evidence="16">
    <location>
        <begin position="1622"/>
        <end position="1668"/>
    </location>
</feature>
<evidence type="ECO:0000259" key="16">
    <source>
        <dbReference type="PROSITE" id="PS50027"/>
    </source>
</evidence>
<comment type="subcellular location">
    <subcellularLocation>
        <location evidence="1">Secreted</location>
        <location evidence="1">Extracellular space</location>
        <location evidence="1">Extracellular matrix</location>
        <location evidence="1">Basement membrane</location>
    </subcellularLocation>
</comment>
<dbReference type="CDD" id="cd00110">
    <property type="entry name" value="LamG"/>
    <property type="match status" value="5"/>
</dbReference>
<feature type="domain" description="Laminin G" evidence="15">
    <location>
        <begin position="3131"/>
        <end position="3311"/>
    </location>
</feature>
<dbReference type="Gene3D" id="2.60.120.260">
    <property type="entry name" value="Galactose-binding domain-like"/>
    <property type="match status" value="1"/>
</dbReference>
<name>A0ABK8FMZ9_ANOGA</name>
<evidence type="ECO:0000256" key="7">
    <source>
        <dbReference type="ARBA" id="ARBA00023157"/>
    </source>
</evidence>
<keyword evidence="8" id="KW-0325">Glycoprotein</keyword>
<dbReference type="PANTHER" id="PTHR10574">
    <property type="entry name" value="NETRIN/LAMININ-RELATED"/>
    <property type="match status" value="1"/>
</dbReference>
<feature type="domain" description="Laminin EGF-like" evidence="16">
    <location>
        <begin position="846"/>
        <end position="896"/>
    </location>
</feature>
<feature type="disulfide bond" evidence="11">
    <location>
        <begin position="1245"/>
        <end position="1257"/>
    </location>
</feature>
<dbReference type="EnsemblMetazoa" id="AGAP007849.R749">
    <property type="protein sequence ID" value="AGAP007849.P749"/>
    <property type="gene ID" value="AGAP007849"/>
</dbReference>
<dbReference type="PROSITE" id="PS01248">
    <property type="entry name" value="EGF_LAM_1"/>
    <property type="match status" value="7"/>
</dbReference>
<feature type="disulfide bond" evidence="11">
    <location>
        <begin position="1050"/>
        <end position="1062"/>
    </location>
</feature>
<feature type="disulfide bond" evidence="11">
    <location>
        <begin position="1317"/>
        <end position="1326"/>
    </location>
</feature>
<evidence type="ECO:0000256" key="4">
    <source>
        <dbReference type="ARBA" id="ARBA00022729"/>
    </source>
</evidence>
<dbReference type="CDD" id="cd00055">
    <property type="entry name" value="EGF_Lam"/>
    <property type="match status" value="17"/>
</dbReference>
<feature type="coiled-coil region" evidence="12">
    <location>
        <begin position="2028"/>
        <end position="2055"/>
    </location>
</feature>
<feature type="domain" description="Laminin EGF-like" evidence="16">
    <location>
        <begin position="1150"/>
        <end position="1197"/>
    </location>
</feature>
<feature type="domain" description="Laminin EGF-like" evidence="16">
    <location>
        <begin position="1003"/>
        <end position="1049"/>
    </location>
</feature>
<evidence type="ECO:0000259" key="18">
    <source>
        <dbReference type="PROSITE" id="PS51117"/>
    </source>
</evidence>
<evidence type="ECO:0000259" key="15">
    <source>
        <dbReference type="PROSITE" id="PS50025"/>
    </source>
</evidence>
<evidence type="ECO:0000256" key="6">
    <source>
        <dbReference type="ARBA" id="ARBA00022869"/>
    </source>
</evidence>
<feature type="disulfide bond" evidence="11">
    <location>
        <begin position="1024"/>
        <end position="1033"/>
    </location>
</feature>
<keyword evidence="20" id="KW-1185">Reference proteome</keyword>
<feature type="disulfide bond" evidence="11">
    <location>
        <begin position="1723"/>
        <end position="1735"/>
    </location>
</feature>
<feature type="signal peptide" evidence="14">
    <location>
        <begin position="1"/>
        <end position="27"/>
    </location>
</feature>
<feature type="disulfide bond" evidence="11">
    <location>
        <begin position="1003"/>
        <end position="1015"/>
    </location>
</feature>
<feature type="disulfide bond" evidence="11">
    <location>
        <begin position="1725"/>
        <end position="1742"/>
    </location>
</feature>